<sequence length="607" mass="61417">MASEASVDVTIHGVRGFNADRRSETLSIRASLAKPGAPSSVRDKRGVRIPSAIGQGSRSAAALSPPVAFHFGLGAAGPSDAAGFAGHRVELSVACAARGAGGSFGSVLGSLGIGGSGGPTRHIGAWSAALDDEARAPASQRRWVRLLSASGDDAGEAEVTTVVKCAGTAVDELFGDDAFSLGSGSPRSSPRKDDVAAGKAGVPTKDRNPAAGANVPDASRASAQSSASVATALPRASATAGPDSKGSPADAAAKGKASGGAVSPAAGPSEASIERLRARARREPPLKPASFQEALLEAKAVPHGTLLAALRKPVVAAVRAKGLSLRDKIVEEDAAAMARHVWDQLTQSSDAPARPPARFAAGDRVTVKFGLASKKGTVVALVSSAPASAAASRGTTSNEYKVKTDSGDFLEPVDESKLTLASPKAHRKPDKAANLQGSADSAASPRPGSSSTKAAQEDELERLLGNLPSPSPDQPGQRKDAEPSAATPGQRAASERGFAVGDRVSIPARSSGAGRTLGTVTGVFASGGLVEVRPDPGQPDVLSRRVSRRHVRREPGSPEDQDASAARAAELSELLQQVLVRLPKSGQPSAKDADDEAGEESRPGVAL</sequence>
<protein>
    <submittedName>
        <fullName evidence="2">Uncharacterized protein</fullName>
    </submittedName>
</protein>
<feature type="compositionally biased region" description="Low complexity" evidence="1">
    <location>
        <begin position="218"/>
        <end position="232"/>
    </location>
</feature>
<dbReference type="EMBL" id="VLTN01000085">
    <property type="protein sequence ID" value="KAA0146484.1"/>
    <property type="molecule type" value="Genomic_DNA"/>
</dbReference>
<dbReference type="AlphaFoldDB" id="A0A5A8C0Y9"/>
<gene>
    <name evidence="2" type="ORF">FNF29_08015</name>
</gene>
<keyword evidence="3" id="KW-1185">Reference proteome</keyword>
<feature type="region of interest" description="Disordered" evidence="1">
    <location>
        <begin position="181"/>
        <end position="271"/>
    </location>
</feature>
<evidence type="ECO:0000313" key="2">
    <source>
        <dbReference type="EMBL" id="KAA0146484.1"/>
    </source>
</evidence>
<evidence type="ECO:0000313" key="3">
    <source>
        <dbReference type="Proteomes" id="UP000323011"/>
    </source>
</evidence>
<reference evidence="2 3" key="1">
    <citation type="submission" date="2019-07" db="EMBL/GenBank/DDBJ databases">
        <title>Genomes of Cafeteria roenbergensis.</title>
        <authorList>
            <person name="Fischer M.G."/>
            <person name="Hackl T."/>
            <person name="Roman M."/>
        </authorList>
    </citation>
    <scope>NUCLEOTIDE SEQUENCE [LARGE SCALE GENOMIC DNA]</scope>
    <source>
        <strain evidence="2 3">BVI</strain>
    </source>
</reference>
<organism evidence="2 3">
    <name type="scientific">Cafeteria roenbergensis</name>
    <name type="common">Marine flagellate</name>
    <dbReference type="NCBI Taxonomy" id="33653"/>
    <lineage>
        <taxon>Eukaryota</taxon>
        <taxon>Sar</taxon>
        <taxon>Stramenopiles</taxon>
        <taxon>Bigyra</taxon>
        <taxon>Opalozoa</taxon>
        <taxon>Bicosoecida</taxon>
        <taxon>Cafeteriaceae</taxon>
        <taxon>Cafeteria</taxon>
    </lineage>
</organism>
<proteinExistence type="predicted"/>
<comment type="caution">
    <text evidence="2">The sequence shown here is derived from an EMBL/GenBank/DDBJ whole genome shotgun (WGS) entry which is preliminary data.</text>
</comment>
<feature type="region of interest" description="Disordered" evidence="1">
    <location>
        <begin position="581"/>
        <end position="607"/>
    </location>
</feature>
<evidence type="ECO:0000256" key="1">
    <source>
        <dbReference type="SAM" id="MobiDB-lite"/>
    </source>
</evidence>
<accession>A0A5A8C0Y9</accession>
<feature type="compositionally biased region" description="Low complexity" evidence="1">
    <location>
        <begin position="244"/>
        <end position="271"/>
    </location>
</feature>
<feature type="region of interest" description="Disordered" evidence="1">
    <location>
        <begin position="531"/>
        <end position="567"/>
    </location>
</feature>
<dbReference type="Proteomes" id="UP000323011">
    <property type="component" value="Unassembled WGS sequence"/>
</dbReference>
<feature type="region of interest" description="Disordered" evidence="1">
    <location>
        <begin position="384"/>
        <end position="518"/>
    </location>
</feature>
<name>A0A5A8C0Y9_CAFRO</name>
<feature type="compositionally biased region" description="Polar residues" evidence="1">
    <location>
        <begin position="435"/>
        <end position="454"/>
    </location>
</feature>